<evidence type="ECO:0000259" key="11">
    <source>
        <dbReference type="PROSITE" id="PS50303"/>
    </source>
</evidence>
<feature type="compositionally biased region" description="Pro residues" evidence="10">
    <location>
        <begin position="1736"/>
        <end position="1746"/>
    </location>
</feature>
<organism evidence="12 13">
    <name type="scientific">Candolleomyces eurysporus</name>
    <dbReference type="NCBI Taxonomy" id="2828524"/>
    <lineage>
        <taxon>Eukaryota</taxon>
        <taxon>Fungi</taxon>
        <taxon>Dikarya</taxon>
        <taxon>Basidiomycota</taxon>
        <taxon>Agaricomycotina</taxon>
        <taxon>Agaricomycetes</taxon>
        <taxon>Agaricomycetidae</taxon>
        <taxon>Agaricales</taxon>
        <taxon>Agaricineae</taxon>
        <taxon>Psathyrellaceae</taxon>
        <taxon>Candolleomyces</taxon>
    </lineage>
</organism>
<keyword evidence="4" id="KW-0677">Repeat</keyword>
<name>A0A9W8MHZ7_9AGAR</name>
<dbReference type="GO" id="GO:0015031">
    <property type="term" value="P:protein transport"/>
    <property type="evidence" value="ECO:0007669"/>
    <property type="project" value="UniProtKB-KW"/>
</dbReference>
<evidence type="ECO:0000256" key="4">
    <source>
        <dbReference type="ARBA" id="ARBA00022737"/>
    </source>
</evidence>
<dbReference type="Gene3D" id="1.25.10.10">
    <property type="entry name" value="Leucine-rich Repeat Variant"/>
    <property type="match status" value="1"/>
</dbReference>
<dbReference type="InterPro" id="IPR001313">
    <property type="entry name" value="Pumilio_RNA-bd_rpt"/>
</dbReference>
<dbReference type="InterPro" id="IPR011989">
    <property type="entry name" value="ARM-like"/>
</dbReference>
<feature type="compositionally biased region" description="Polar residues" evidence="10">
    <location>
        <begin position="737"/>
        <end position="762"/>
    </location>
</feature>
<dbReference type="SMART" id="SM00025">
    <property type="entry name" value="Pumilio"/>
    <property type="match status" value="6"/>
</dbReference>
<keyword evidence="6 9" id="KW-0931">ER-Golgi transport</keyword>
<evidence type="ECO:0000256" key="9">
    <source>
        <dbReference type="RuleBase" id="RU364101"/>
    </source>
</evidence>
<dbReference type="Pfam" id="PF00806">
    <property type="entry name" value="PUF"/>
    <property type="match status" value="6"/>
</dbReference>
<keyword evidence="3 9" id="KW-0813">Transport</keyword>
<evidence type="ECO:0000313" key="12">
    <source>
        <dbReference type="EMBL" id="KAJ2931401.1"/>
    </source>
</evidence>
<comment type="function">
    <text evidence="7 9">Involved in the initiation of assembly of the COPII coat required for the formation of transport vesicles from the endoplasmic reticulum (ER) and the selection of cargo molecules. Also involved in autophagy.</text>
</comment>
<keyword evidence="13" id="KW-1185">Reference proteome</keyword>
<feature type="region of interest" description="Disordered" evidence="10">
    <location>
        <begin position="1219"/>
        <end position="1242"/>
    </location>
</feature>
<feature type="repeat" description="Pumilio" evidence="8">
    <location>
        <begin position="208"/>
        <end position="243"/>
    </location>
</feature>
<feature type="region of interest" description="Disordered" evidence="10">
    <location>
        <begin position="375"/>
        <end position="394"/>
    </location>
</feature>
<reference evidence="12" key="1">
    <citation type="submission" date="2022-06" db="EMBL/GenBank/DDBJ databases">
        <title>Genome Sequence of Candolleomyces eurysporus.</title>
        <authorList>
            <person name="Buettner E."/>
        </authorList>
    </citation>
    <scope>NUCLEOTIDE SEQUENCE</scope>
    <source>
        <strain evidence="12">VTCC 930004</strain>
    </source>
</reference>
<dbReference type="Gene3D" id="1.25.40.1030">
    <property type="match status" value="1"/>
</dbReference>
<evidence type="ECO:0000256" key="5">
    <source>
        <dbReference type="ARBA" id="ARBA00022824"/>
    </source>
</evidence>
<evidence type="ECO:0000256" key="6">
    <source>
        <dbReference type="ARBA" id="ARBA00022892"/>
    </source>
</evidence>
<dbReference type="OrthoDB" id="8918678at2759"/>
<evidence type="ECO:0000256" key="3">
    <source>
        <dbReference type="ARBA" id="ARBA00022448"/>
    </source>
</evidence>
<feature type="compositionally biased region" description="Polar residues" evidence="10">
    <location>
        <begin position="701"/>
        <end position="720"/>
    </location>
</feature>
<dbReference type="PROSITE" id="PS50302">
    <property type="entry name" value="PUM"/>
    <property type="match status" value="5"/>
</dbReference>
<feature type="compositionally biased region" description="Pro residues" evidence="10">
    <location>
        <begin position="1876"/>
        <end position="1888"/>
    </location>
</feature>
<evidence type="ECO:0000256" key="8">
    <source>
        <dbReference type="PROSITE-ProRule" id="PRU00317"/>
    </source>
</evidence>
<dbReference type="Pfam" id="PF12931">
    <property type="entry name" value="TPR_Sec16"/>
    <property type="match status" value="1"/>
</dbReference>
<feature type="region of interest" description="Disordered" evidence="10">
    <location>
        <begin position="1610"/>
        <end position="1643"/>
    </location>
</feature>
<dbReference type="PANTHER" id="PTHR13402:SF6">
    <property type="entry name" value="SECRETORY 16, ISOFORM I"/>
    <property type="match status" value="1"/>
</dbReference>
<dbReference type="InterPro" id="IPR033712">
    <property type="entry name" value="Pumilio_RNA-bd"/>
</dbReference>
<feature type="repeat" description="Pumilio" evidence="8">
    <location>
        <begin position="101"/>
        <end position="136"/>
    </location>
</feature>
<comment type="caution">
    <text evidence="12">The sequence shown here is derived from an EMBL/GenBank/DDBJ whole genome shotgun (WGS) entry which is preliminary data.</text>
</comment>
<dbReference type="GO" id="GO:0070973">
    <property type="term" value="P:protein localization to endoplasmic reticulum exit site"/>
    <property type="evidence" value="ECO:0007669"/>
    <property type="project" value="TreeGrafter"/>
</dbReference>
<keyword evidence="9" id="KW-0072">Autophagy</keyword>
<feature type="compositionally biased region" description="Low complexity" evidence="10">
    <location>
        <begin position="1747"/>
        <end position="1762"/>
    </location>
</feature>
<evidence type="ECO:0000256" key="10">
    <source>
        <dbReference type="SAM" id="MobiDB-lite"/>
    </source>
</evidence>
<dbReference type="Pfam" id="PF12932">
    <property type="entry name" value="Sec16"/>
    <property type="match status" value="1"/>
</dbReference>
<dbReference type="CDD" id="cd09233">
    <property type="entry name" value="ACE1-Sec16-like"/>
    <property type="match status" value="1"/>
</dbReference>
<feature type="region of interest" description="Disordered" evidence="10">
    <location>
        <begin position="478"/>
        <end position="888"/>
    </location>
</feature>
<feature type="compositionally biased region" description="Polar residues" evidence="10">
    <location>
        <begin position="1539"/>
        <end position="1557"/>
    </location>
</feature>
<comment type="similarity">
    <text evidence="2 9">Belongs to the SEC16 family.</text>
</comment>
<feature type="region of interest" description="Disordered" evidence="10">
    <location>
        <begin position="419"/>
        <end position="445"/>
    </location>
</feature>
<dbReference type="GO" id="GO:0007030">
    <property type="term" value="P:Golgi organization"/>
    <property type="evidence" value="ECO:0007669"/>
    <property type="project" value="TreeGrafter"/>
</dbReference>
<feature type="compositionally biased region" description="Pro residues" evidence="10">
    <location>
        <begin position="615"/>
        <end position="628"/>
    </location>
</feature>
<feature type="region of interest" description="Disordered" evidence="10">
    <location>
        <begin position="1802"/>
        <end position="1926"/>
    </location>
</feature>
<accession>A0A9W8MHZ7</accession>
<dbReference type="InterPro" id="IPR024298">
    <property type="entry name" value="Sec16_Sec23-bd"/>
</dbReference>
<dbReference type="GO" id="GO:0012507">
    <property type="term" value="C:ER to Golgi transport vesicle membrane"/>
    <property type="evidence" value="ECO:0007669"/>
    <property type="project" value="TreeGrafter"/>
</dbReference>
<feature type="compositionally biased region" description="Pro residues" evidence="10">
    <location>
        <begin position="867"/>
        <end position="883"/>
    </location>
</feature>
<dbReference type="GO" id="GO:0003723">
    <property type="term" value="F:RNA binding"/>
    <property type="evidence" value="ECO:0007669"/>
    <property type="project" value="InterPro"/>
</dbReference>
<dbReference type="GO" id="GO:0070971">
    <property type="term" value="C:endoplasmic reticulum exit site"/>
    <property type="evidence" value="ECO:0007669"/>
    <property type="project" value="TreeGrafter"/>
</dbReference>
<feature type="compositionally biased region" description="Pro residues" evidence="10">
    <location>
        <begin position="558"/>
        <end position="572"/>
    </location>
</feature>
<dbReference type="CDD" id="cd07920">
    <property type="entry name" value="Pumilio"/>
    <property type="match status" value="1"/>
</dbReference>
<dbReference type="InterPro" id="IPR024340">
    <property type="entry name" value="Sec16_CCD"/>
</dbReference>
<dbReference type="InterPro" id="IPR033133">
    <property type="entry name" value="PUM-HD"/>
</dbReference>
<feature type="repeat" description="Pumilio" evidence="8">
    <location>
        <begin position="172"/>
        <end position="207"/>
    </location>
</feature>
<dbReference type="Proteomes" id="UP001140091">
    <property type="component" value="Unassembled WGS sequence"/>
</dbReference>
<dbReference type="InterPro" id="IPR016024">
    <property type="entry name" value="ARM-type_fold"/>
</dbReference>
<feature type="repeat" description="Pumilio" evidence="8">
    <location>
        <begin position="64"/>
        <end position="100"/>
    </location>
</feature>
<keyword evidence="5 9" id="KW-0256">Endoplasmic reticulum</keyword>
<sequence>MLTVATQDSSSSPQQPPTKTRSKGNAKDVKDHVVEFCKDQYGSRFVQDAIETATEDERDMVFREIISEDIVMMAKEVFGNYVVQRALEYGTVAQRKVIHGLLLGQIRELALHIYGCRVVQKLIDVLSPEQQAEIIRELEPHISVCVQDAHGNHVIQKILESVPPKHLDFVDAFRGRVIEFARHTYGCRVVQRCLQHLPSSQSQPLLDEFMAHAFDMITDEFGNYVIQYILEYGPEEEKGVILTLLQGWILQFSRHKHASNRAMVQAVGYQQHFLMSIVAQQIPVAWGNDASPQERKYFTAKDPSADPFAVIGTDSAQDGTATTSSTQGNAGFLAETMQEGPFDYQQSYTAGGSSDPYANSSVNWDSYSSTTEAVSNSQQYSTPGESSSTAQYEPVSTYNNGYNAGTTYAPVVNTTSQYNPSSYLPPASHSTQPENQWQAQPAATADRYAPAPQATGASNYDPYNSYSHPATTSQYSSYGTPAFSAPPPPPVATYSKPEIPAPAPPSVPKPLERPKVSNAYDPPFPTKSRRSGRSSVPAQQAYGAYTTYQSPLASTTAPPMPPAARATPPPPKASGHYGAYQAPLSSPPPVISQARATPPPRAHGNYAAHQAAPPLAAPPARATPPPTRPAYSGAHTSPPNTYAPKVNAVPPSTESVPVHPPPVNGHASSYEPYQPPTYAQSPPKPDHAPLQSPPLAKSEAHQWSTEQNLVPSDLGTSALNETFGGGDSFNDLDPEGSSFNPASPNHPETNLGIQSASSNASDTRIYEAYSPYAPSVAEQDTYKPASPELSREPAPVSPPQDKTTFAPGANAPVSFTNTSPKAMPRTESPVSFSRAYDHSAGSAPLNDYSRLAQPPRRTDSPVSQPEAKPPGPPPRSVYSPPLPQRRDTIQRDKPLAPEQSMYGSGYTPFVPVTSGYEPPSAPASDSANLVKSAYNPVQDYSTPSTTLNATSMAYAPSPSLLGSNDPLARTTARAPVISFGFGGRLVTCFHGAATLHTGFDVALANRNTTSVKVYSINKLLPPSALESSEVEYPGPLFPDAGNAAITLVRSAASSQSKGKKARVVKYLEDRAAEITQGLSYQNLQDSQASEAKVALINVLKALVENDGQLLTSSQSEPAVRAALVPGVLADDNLAVADTMSPALYSAGPTINSFEAPISVTTLTSSALNKIEELLVRGERRKAYTYALDQKLWAHAMVIASSIDKEAWKEVVNDFIHTELASQDDPPHSAAKLPGSNPLKQAPTRREGLRAAYSLFSGQGATAVKELVPTKLISLASGLQPPGMMVPSTTPRTPAFPPTSFTQATPPSLSQWKETAAMMISCPLSQDASSALTALGDQLLSYGWVEAAHACYLLSPQTSPLAGVGSPAARITVLGSKPPLLNPLFSKDPDVFILSEILEFALSLPTVVKGQEPFTGIPHLQPYRLLRAFALAETGEIALANRYVEAISASLGKGSPYFNPTFVGQLKDLTERINGISLSEKSASWIGAKISKPSLDTIGGWLEGRFTKLVTGDGDGEIPEEVESKKAAQRTFDGPFAHYSTISNTPSARSSPQPTHSNPYAPPHRTSSAMAMSSSFLPPQQPIDRASSAIDYLRDHKPVPPALALNTAAHPKVNAAKQHSRTLSTDTKPSPDGELETPVQGQGSSWWDYSSGHTQTPTAATFMQVEQPVVPESSGGFISLMDNEPYGFHPKAASAPPAQTRAQHYDEDDEEDLGFGNKKPSTKPPPSEEAKEEPAKPSEPAPAPKTEPPAGTQQGQQPAASGGWLSRWWKGSTSEGGSGPVQVKLGQENNFYYDKDLKRWVNKNAGAEEAKPTPPPPPPRAATASPSKAALMRPPHPSSSAPPQGIARAASAMDFTSASDGNGRVRSSLVPSDTGATPPPMGSRPPSARPPSAASVGPPGSRPRSQATKKNVRSRYVDVFQQENPGS</sequence>
<gene>
    <name evidence="12" type="ORF">H1R20_g5748</name>
</gene>
<feature type="compositionally biased region" description="Low complexity" evidence="10">
    <location>
        <begin position="1"/>
        <end position="19"/>
    </location>
</feature>
<feature type="domain" description="PUM-HD" evidence="11">
    <location>
        <begin position="6"/>
        <end position="362"/>
    </location>
</feature>
<feature type="non-terminal residue" evidence="12">
    <location>
        <position position="1926"/>
    </location>
</feature>
<dbReference type="SUPFAM" id="SSF48371">
    <property type="entry name" value="ARM repeat"/>
    <property type="match status" value="1"/>
</dbReference>
<dbReference type="GO" id="GO:0006914">
    <property type="term" value="P:autophagy"/>
    <property type="evidence" value="ECO:0007669"/>
    <property type="project" value="UniProtKB-KW"/>
</dbReference>
<dbReference type="PANTHER" id="PTHR13402">
    <property type="entry name" value="RGPR-RELATED"/>
    <property type="match status" value="1"/>
</dbReference>
<feature type="compositionally biased region" description="Polar residues" evidence="10">
    <location>
        <begin position="419"/>
        <end position="441"/>
    </location>
</feature>
<feature type="compositionally biased region" description="Basic and acidic residues" evidence="10">
    <location>
        <begin position="1725"/>
        <end position="1735"/>
    </location>
</feature>
<feature type="compositionally biased region" description="Pro residues" evidence="10">
    <location>
        <begin position="499"/>
        <end position="508"/>
    </location>
</feature>
<dbReference type="GO" id="GO:0016192">
    <property type="term" value="P:vesicle-mediated transport"/>
    <property type="evidence" value="ECO:0007669"/>
    <property type="project" value="UniProtKB-KW"/>
</dbReference>
<feature type="region of interest" description="Disordered" evidence="10">
    <location>
        <begin position="1687"/>
        <end position="1785"/>
    </location>
</feature>
<feature type="compositionally biased region" description="Low complexity" evidence="10">
    <location>
        <begin position="1889"/>
        <end position="1902"/>
    </location>
</feature>
<dbReference type="GO" id="GO:0005789">
    <property type="term" value="C:endoplasmic reticulum membrane"/>
    <property type="evidence" value="ECO:0007669"/>
    <property type="project" value="UniProtKB-SubCell"/>
</dbReference>
<feature type="compositionally biased region" description="Low complexity" evidence="10">
    <location>
        <begin position="1820"/>
        <end position="1829"/>
    </location>
</feature>
<evidence type="ECO:0000313" key="13">
    <source>
        <dbReference type="Proteomes" id="UP001140091"/>
    </source>
</evidence>
<dbReference type="PROSITE" id="PS50303">
    <property type="entry name" value="PUM_HD"/>
    <property type="match status" value="1"/>
</dbReference>
<feature type="region of interest" description="Disordered" evidence="10">
    <location>
        <begin position="1"/>
        <end position="27"/>
    </location>
</feature>
<keyword evidence="9" id="KW-0653">Protein transport</keyword>
<dbReference type="EMBL" id="JANBPK010000808">
    <property type="protein sequence ID" value="KAJ2931401.1"/>
    <property type="molecule type" value="Genomic_DNA"/>
</dbReference>
<evidence type="ECO:0000256" key="2">
    <source>
        <dbReference type="ARBA" id="ARBA00005927"/>
    </source>
</evidence>
<feature type="region of interest" description="Disordered" evidence="10">
    <location>
        <begin position="1535"/>
        <end position="1581"/>
    </location>
</feature>
<evidence type="ECO:0000256" key="1">
    <source>
        <dbReference type="ARBA" id="ARBA00004397"/>
    </source>
</evidence>
<protein>
    <recommendedName>
        <fullName evidence="9">Protein transport protein sec16</fullName>
    </recommendedName>
</protein>
<evidence type="ECO:0000256" key="7">
    <source>
        <dbReference type="ARBA" id="ARBA00024687"/>
    </source>
</evidence>
<comment type="subcellular location">
    <subcellularLocation>
        <location evidence="1">Endoplasmic reticulum membrane</location>
        <topology evidence="1">Peripheral membrane protein</topology>
        <orientation evidence="1">Cytoplasmic side</orientation>
    </subcellularLocation>
</comment>
<feature type="compositionally biased region" description="Polar residues" evidence="10">
    <location>
        <begin position="1564"/>
        <end position="1577"/>
    </location>
</feature>
<feature type="repeat" description="Pumilio" evidence="8">
    <location>
        <begin position="28"/>
        <end position="63"/>
    </location>
</feature>
<proteinExistence type="inferred from homology"/>
<keyword evidence="9" id="KW-0472">Membrane</keyword>